<dbReference type="InterPro" id="IPR036282">
    <property type="entry name" value="Glutathione-S-Trfase_C_sf"/>
</dbReference>
<dbReference type="SUPFAM" id="SSF52833">
    <property type="entry name" value="Thioredoxin-like"/>
    <property type="match status" value="1"/>
</dbReference>
<evidence type="ECO:0000256" key="2">
    <source>
        <dbReference type="SAM" id="MobiDB-lite"/>
    </source>
</evidence>
<feature type="domain" description="Aspartyl/asparaginy/proline hydroxylase" evidence="3">
    <location>
        <begin position="807"/>
        <end position="971"/>
    </location>
</feature>
<proteinExistence type="inferred from homology"/>
<comment type="similarity">
    <text evidence="1">Belongs to the aspartyl/asparaginyl beta-hydroxylase family.</text>
</comment>
<gene>
    <name evidence="4" type="ORF">SCF082_LOCUS50003</name>
</gene>
<dbReference type="Pfam" id="PF05118">
    <property type="entry name" value="Asp_Arg_Hydrox"/>
    <property type="match status" value="1"/>
</dbReference>
<dbReference type="Gene3D" id="2.60.120.330">
    <property type="entry name" value="B-lactam Antibiotic, Isopenicillin N Synthase, Chain"/>
    <property type="match status" value="1"/>
</dbReference>
<dbReference type="InterPro" id="IPR036249">
    <property type="entry name" value="Thioredoxin-like_sf"/>
</dbReference>
<dbReference type="CDD" id="cd00570">
    <property type="entry name" value="GST_N_family"/>
    <property type="match status" value="1"/>
</dbReference>
<feature type="region of interest" description="Disordered" evidence="2">
    <location>
        <begin position="1"/>
        <end position="39"/>
    </location>
</feature>
<evidence type="ECO:0000313" key="5">
    <source>
        <dbReference type="Proteomes" id="UP001642464"/>
    </source>
</evidence>
<evidence type="ECO:0000259" key="3">
    <source>
        <dbReference type="Pfam" id="PF05118"/>
    </source>
</evidence>
<name>A0ABP0S541_9DINO</name>
<dbReference type="PANTHER" id="PTHR12782">
    <property type="entry name" value="MICROSOMAL PROSTAGLANDIN E SYNTHASE-2"/>
    <property type="match status" value="1"/>
</dbReference>
<reference evidence="4 5" key="1">
    <citation type="submission" date="2024-02" db="EMBL/GenBank/DDBJ databases">
        <authorList>
            <person name="Chen Y."/>
            <person name="Shah S."/>
            <person name="Dougan E. K."/>
            <person name="Thang M."/>
            <person name="Chan C."/>
        </authorList>
    </citation>
    <scope>NUCLEOTIDE SEQUENCE [LARGE SCALE GENOMIC DNA]</scope>
</reference>
<dbReference type="Proteomes" id="UP001642464">
    <property type="component" value="Unassembled WGS sequence"/>
</dbReference>
<sequence>MAAFVWAAGSPPPELRTSSAERPRRPRGVEGPSKMASKMAPGASFAGVALTSALLRRAQQRRSRRSLREPRSVCRLRVLPDGTNEEGEAVKPIDFKLDEVEDIILYQQDLSPPCVKLRTMFKYYNLPFRAVNGRHPTSDYKKIPVLVINDRQINDSHVIVKTVVPWFTGRPMTEEEMYWEKRITYEFQPGMEVELLGNERDVARIWAQATDYIGGWQRGIIGLVVPLLKIVVESLFKSRYPDIALPSTTFGQSFRAALGERPFFGGEKPGPVDLSLFGTYVAFDGCSAVARFLQGSDLEDWHQRMMELNLSDVQKIGSDQSIGNLSGEVARRSCALGRHDCSRQGRRLLLAGGYLLPSCFDVRLRRRCVSGPPPASPMGREAVVEEVDATYESAVVNASLVLRFHLATLLEYTQRAEAVRQVGDVEASWVAILRGALSQRSRRRSRSFRYHVLDPMPELVAFLEKHPKFKALGIQVDFADSVDADVLFFASSRLLDFSLVTGSTRYILVHGTQEAVGSAHTLDQMQSWLDVNKAWRFAEYSALGSGFAVLERSQRSWERPANCSWDASAWSNAMRLASELLVVQHEYPSSLGATWRVDGPVLQSMSRKLQALRRSCVGSLEIQAAQLILRRFRRGEEQLMKGDFFETPSLVAVPGLPIEVAESHPELSLLLLYSGLPTETYRQLLDISIARWPHRVEFWYLLALSPEGQSTTRVHAIRRCVSLAHFDRSIVHQLLKLLNQLFHAREARLLWAAVAGNRSKPWDDRRRSAFSSTWVAQVVHGAVFPGSAWLAEHPEFAFAQQLMEARAQELLQEQLKIIQTYSSSKVNGYCKDNGWCEYVFLMFEYCHFLSECVKVPKTCRAMQEMEQKGLRLLRASLSLAGSPEVEASDMHRRHVYIQPHASPEIGRMRLSCTLVVSPQTSSTLRIEGERPRVYQPGKCFWFDESMTHEMDFEANGPETLRATLYLDALHPGYYGEQSIQHRYYPIPNSVPWWRTILERLASQHRSTPPTIGASPQHYSAAPRQLLPWLSYAVEAHQVDADICLRGDFGRLFHDNAFWNPGDRHRPLTMLQLFQRMRTLEHLGTVDPDLRSLLERNRRFTQQDLDELTQDTWTCLALGCQGCKALEMFGLCWHDLAEEILLRLLRGFSQTLHLHIYFLRRWFTLLGLGFPPKGGYGLTREQLFSILQERRSEAEAFFSEVS</sequence>
<organism evidence="4 5">
    <name type="scientific">Durusdinium trenchii</name>
    <dbReference type="NCBI Taxonomy" id="1381693"/>
    <lineage>
        <taxon>Eukaryota</taxon>
        <taxon>Sar</taxon>
        <taxon>Alveolata</taxon>
        <taxon>Dinophyceae</taxon>
        <taxon>Suessiales</taxon>
        <taxon>Symbiodiniaceae</taxon>
        <taxon>Durusdinium</taxon>
    </lineage>
</organism>
<dbReference type="Gene3D" id="3.40.30.10">
    <property type="entry name" value="Glutaredoxin"/>
    <property type="match status" value="1"/>
</dbReference>
<comment type="caution">
    <text evidence="4">The sequence shown here is derived from an EMBL/GenBank/DDBJ whole genome shotgun (WGS) entry which is preliminary data.</text>
</comment>
<keyword evidence="5" id="KW-1185">Reference proteome</keyword>
<dbReference type="InterPro" id="IPR007803">
    <property type="entry name" value="Asp/Arg/Pro-Hydrxlase"/>
</dbReference>
<evidence type="ECO:0000313" key="4">
    <source>
        <dbReference type="EMBL" id="CAK9107415.1"/>
    </source>
</evidence>
<dbReference type="Gene3D" id="1.20.1050.10">
    <property type="match status" value="1"/>
</dbReference>
<dbReference type="PANTHER" id="PTHR12782:SF5">
    <property type="entry name" value="PROSTAGLANDIN E SYNTHASE 2"/>
    <property type="match status" value="1"/>
</dbReference>
<dbReference type="InterPro" id="IPR027443">
    <property type="entry name" value="IPNS-like_sf"/>
</dbReference>
<dbReference type="SUPFAM" id="SSF47616">
    <property type="entry name" value="GST C-terminal domain-like"/>
    <property type="match status" value="1"/>
</dbReference>
<evidence type="ECO:0000256" key="1">
    <source>
        <dbReference type="ARBA" id="ARBA00007730"/>
    </source>
</evidence>
<protein>
    <submittedName>
        <fullName evidence="4">Prostaglandin E synthase 2 (Microsomal prostaglandin E synthase 2) (MPGES-2) [Cleaved into: Prostaglandin E synthase 2 truncated form]</fullName>
    </submittedName>
</protein>
<accession>A0ABP0S541</accession>
<dbReference type="EMBL" id="CAXAMM010042906">
    <property type="protein sequence ID" value="CAK9107415.1"/>
    <property type="molecule type" value="Genomic_DNA"/>
</dbReference>